<dbReference type="EMBL" id="LFZO01000701">
    <property type="protein sequence ID" value="KXS99793.1"/>
    <property type="molecule type" value="Genomic_DNA"/>
</dbReference>
<dbReference type="Proteomes" id="UP000073492">
    <property type="component" value="Unassembled WGS sequence"/>
</dbReference>
<feature type="transmembrane region" description="Helical" evidence="7">
    <location>
        <begin position="54"/>
        <end position="77"/>
    </location>
</feature>
<feature type="transmembrane region" description="Helical" evidence="7">
    <location>
        <begin position="348"/>
        <end position="368"/>
    </location>
</feature>
<dbReference type="AlphaFoldDB" id="A0A139HBH0"/>
<dbReference type="OrthoDB" id="2018619at2759"/>
<feature type="transmembrane region" description="Helical" evidence="7">
    <location>
        <begin position="454"/>
        <end position="480"/>
    </location>
</feature>
<feature type="transmembrane region" description="Helical" evidence="7">
    <location>
        <begin position="500"/>
        <end position="519"/>
    </location>
</feature>
<feature type="region of interest" description="Disordered" evidence="6">
    <location>
        <begin position="543"/>
        <end position="562"/>
    </location>
</feature>
<dbReference type="CDD" id="cd11482">
    <property type="entry name" value="SLC-NCS1sbd_NRT1-like"/>
    <property type="match status" value="1"/>
</dbReference>
<dbReference type="PANTHER" id="PTHR30618">
    <property type="entry name" value="NCS1 FAMILY PURINE/PYRIMIDINE TRANSPORTER"/>
    <property type="match status" value="1"/>
</dbReference>
<comment type="subcellular location">
    <subcellularLocation>
        <location evidence="1">Membrane</location>
        <topology evidence="1">Multi-pass membrane protein</topology>
    </subcellularLocation>
</comment>
<sequence>MRVSPETKTRLRHWSNRLECPVDENAEYHNTYWCNRDLIPIPADRRTWTWQGYFGYWVICGVNTTAWASASSLHALGLSVQQAMGVMVGVALISAIIAVLAGWPGSHQYIGFTVLSRASWGMRGGFWPVLNRIVTAIVWNGIQLYWGGQAVKIMLGGIIGSRWVNLRNTLPASANVDTASLISFFIFLVIFLPILMIPPEKLQWPLRVTFVMMLATMYGRPNMGVRFGMLAWSVSSAGSIGHLMHMPATVKGSKLSWAAVYALQSIIGAQASGCLGQSDWTRYAKTHNAALLGQLVAAPILICVTAVCGLLITSATNDLYGVATWNPFELLLLIQQRSLSPAARAGTFFAGLGFFLDQLALCVILNCVSGGMDIAALCPKWMNIRRGGYLMSMISVAIVPWNYVSKPTTFITVLSGWSVFLSPMTGIVIGDYFLVRRQDYHLGDLYSGTSASAYWYTAGFNWRGIIAWCIGIAPTLPGFVRAVKETRDDSSAWDHLYDITYFYGFCSACLVHAGLHWLFPGQRQTGHSDFVLREHADMVRDGEYSPSADVESQEVHPDKPFG</sequence>
<evidence type="ECO:0000313" key="9">
    <source>
        <dbReference type="Proteomes" id="UP000073492"/>
    </source>
</evidence>
<dbReference type="InterPro" id="IPR001248">
    <property type="entry name" value="Pur-cyt_permease"/>
</dbReference>
<gene>
    <name evidence="8" type="ORF">AC579_9448</name>
</gene>
<reference evidence="8 9" key="1">
    <citation type="submission" date="2015-07" db="EMBL/GenBank/DDBJ databases">
        <title>Comparative genomics of the Sigatoka disease complex on banana suggests a link between parallel evolutionary changes in Pseudocercospora fijiensis and Pseudocercospora eumusae and increased virulence on the banana host.</title>
        <authorList>
            <person name="Chang T.-C."/>
            <person name="Salvucci A."/>
            <person name="Crous P.W."/>
            <person name="Stergiopoulos I."/>
        </authorList>
    </citation>
    <scope>NUCLEOTIDE SEQUENCE [LARGE SCALE GENOMIC DNA]</scope>
    <source>
        <strain evidence="8 9">CBS 116634</strain>
    </source>
</reference>
<dbReference type="Gene3D" id="1.10.4160.10">
    <property type="entry name" value="Hydantoin permease"/>
    <property type="match status" value="1"/>
</dbReference>
<dbReference type="InterPro" id="IPR045225">
    <property type="entry name" value="Uracil/uridine/allantoin_perm"/>
</dbReference>
<dbReference type="GO" id="GO:0015205">
    <property type="term" value="F:nucleobase transmembrane transporter activity"/>
    <property type="evidence" value="ECO:0007669"/>
    <property type="project" value="TreeGrafter"/>
</dbReference>
<evidence type="ECO:0000256" key="2">
    <source>
        <dbReference type="ARBA" id="ARBA00008974"/>
    </source>
</evidence>
<feature type="compositionally biased region" description="Basic and acidic residues" evidence="6">
    <location>
        <begin position="553"/>
        <end position="562"/>
    </location>
</feature>
<evidence type="ECO:0000256" key="5">
    <source>
        <dbReference type="ARBA" id="ARBA00023136"/>
    </source>
</evidence>
<proteinExistence type="inferred from homology"/>
<evidence type="ECO:0008006" key="10">
    <source>
        <dbReference type="Google" id="ProtNLM"/>
    </source>
</evidence>
<keyword evidence="3 7" id="KW-0812">Transmembrane</keyword>
<feature type="transmembrane region" description="Helical" evidence="7">
    <location>
        <begin position="410"/>
        <end position="434"/>
    </location>
</feature>
<accession>A0A139HBH0</accession>
<dbReference type="GO" id="GO:0005886">
    <property type="term" value="C:plasma membrane"/>
    <property type="evidence" value="ECO:0007669"/>
    <property type="project" value="TreeGrafter"/>
</dbReference>
<protein>
    <recommendedName>
        <fullName evidence="10">Uracil permease</fullName>
    </recommendedName>
</protein>
<feature type="transmembrane region" description="Helical" evidence="7">
    <location>
        <begin position="124"/>
        <end position="146"/>
    </location>
</feature>
<evidence type="ECO:0000256" key="3">
    <source>
        <dbReference type="ARBA" id="ARBA00022692"/>
    </source>
</evidence>
<keyword evidence="4 7" id="KW-1133">Transmembrane helix</keyword>
<evidence type="ECO:0000256" key="6">
    <source>
        <dbReference type="SAM" id="MobiDB-lite"/>
    </source>
</evidence>
<evidence type="ECO:0000256" key="7">
    <source>
        <dbReference type="SAM" id="Phobius"/>
    </source>
</evidence>
<comment type="similarity">
    <text evidence="2">Belongs to the purine-cytosine permease (2.A.39) family.</text>
</comment>
<evidence type="ECO:0000256" key="4">
    <source>
        <dbReference type="ARBA" id="ARBA00022989"/>
    </source>
</evidence>
<evidence type="ECO:0000313" key="8">
    <source>
        <dbReference type="EMBL" id="KXS99793.1"/>
    </source>
</evidence>
<feature type="transmembrane region" description="Helical" evidence="7">
    <location>
        <begin position="83"/>
        <end position="103"/>
    </location>
</feature>
<feature type="transmembrane region" description="Helical" evidence="7">
    <location>
        <begin position="388"/>
        <end position="404"/>
    </location>
</feature>
<dbReference type="Pfam" id="PF02133">
    <property type="entry name" value="Transp_cyt_pur"/>
    <property type="match status" value="1"/>
</dbReference>
<feature type="transmembrane region" description="Helical" evidence="7">
    <location>
        <begin position="178"/>
        <end position="197"/>
    </location>
</feature>
<evidence type="ECO:0000256" key="1">
    <source>
        <dbReference type="ARBA" id="ARBA00004141"/>
    </source>
</evidence>
<keyword evidence="5 7" id="KW-0472">Membrane</keyword>
<dbReference type="PANTHER" id="PTHR30618:SF15">
    <property type="entry name" value="NICOTINAMIDE RIBOSIDE TRANSPORTER 1-RELATED"/>
    <property type="match status" value="1"/>
</dbReference>
<feature type="transmembrane region" description="Helical" evidence="7">
    <location>
        <begin position="289"/>
        <end position="312"/>
    </location>
</feature>
<name>A0A139HBH0_9PEZI</name>
<comment type="caution">
    <text evidence="8">The sequence shown here is derived from an EMBL/GenBank/DDBJ whole genome shotgun (WGS) entry which is preliminary data.</text>
</comment>
<keyword evidence="9" id="KW-1185">Reference proteome</keyword>
<organism evidence="8 9">
    <name type="scientific">Pseudocercospora musae</name>
    <dbReference type="NCBI Taxonomy" id="113226"/>
    <lineage>
        <taxon>Eukaryota</taxon>
        <taxon>Fungi</taxon>
        <taxon>Dikarya</taxon>
        <taxon>Ascomycota</taxon>
        <taxon>Pezizomycotina</taxon>
        <taxon>Dothideomycetes</taxon>
        <taxon>Dothideomycetidae</taxon>
        <taxon>Mycosphaerellales</taxon>
        <taxon>Mycosphaerellaceae</taxon>
        <taxon>Pseudocercospora</taxon>
    </lineage>
</organism>